<gene>
    <name evidence="2" type="ORF">ACFP1Z_10835</name>
</gene>
<protein>
    <submittedName>
        <fullName evidence="2">Cell wall protein</fullName>
    </submittedName>
</protein>
<accession>A0ABW0YYF0</accession>
<evidence type="ECO:0000256" key="1">
    <source>
        <dbReference type="SAM" id="MobiDB-lite"/>
    </source>
</evidence>
<organism evidence="2 3">
    <name type="scientific">Streptomyces gamaensis</name>
    <dbReference type="NCBI Taxonomy" id="1763542"/>
    <lineage>
        <taxon>Bacteria</taxon>
        <taxon>Bacillati</taxon>
        <taxon>Actinomycetota</taxon>
        <taxon>Actinomycetes</taxon>
        <taxon>Kitasatosporales</taxon>
        <taxon>Streptomycetaceae</taxon>
        <taxon>Streptomyces</taxon>
    </lineage>
</organism>
<evidence type="ECO:0000313" key="3">
    <source>
        <dbReference type="Proteomes" id="UP001596083"/>
    </source>
</evidence>
<dbReference type="EMBL" id="JBHSPB010000005">
    <property type="protein sequence ID" value="MFC5720658.1"/>
    <property type="molecule type" value="Genomic_DNA"/>
</dbReference>
<dbReference type="Proteomes" id="UP001596083">
    <property type="component" value="Unassembled WGS sequence"/>
</dbReference>
<sequence>MTLALARELAGRMDYGRGIVLYDLVGTAGRLGVSVPTVKRHAAVLRELGALVWLVHGSKRNLRVPGRKYTATATVYGAVIPPCYDAAMGHVLSGSGYEARVAGVTGEGRERAVEDVRERAAKQAGKTSGKQDGGKAEGAGGRGREPHSLGRTPQLETVEVSGGVKDTSRTRASRATDSPSTRKPAKARRGKPTGRSVAQVARDILIARQVRPLVGWTQSEGLRRLAFALRPLIDKGLDVHDIAAELHSWYLDWRPARPAAYITSHLRQRAERDAEYDARLPHVVHPQDNPAWRAWCEHQQAVKAMNDLITHARRTDEDRRQARLAARYNPHLLLDHVAEYGEDDALDLFGADLTARIVSLSYGSHVQLGVV</sequence>
<feature type="compositionally biased region" description="Basic and acidic residues" evidence="1">
    <location>
        <begin position="107"/>
        <end position="121"/>
    </location>
</feature>
<comment type="caution">
    <text evidence="2">The sequence shown here is derived from an EMBL/GenBank/DDBJ whole genome shotgun (WGS) entry which is preliminary data.</text>
</comment>
<feature type="region of interest" description="Disordered" evidence="1">
    <location>
        <begin position="105"/>
        <end position="197"/>
    </location>
</feature>
<feature type="compositionally biased region" description="Basic residues" evidence="1">
    <location>
        <begin position="183"/>
        <end position="192"/>
    </location>
</feature>
<keyword evidence="3" id="KW-1185">Reference proteome</keyword>
<name>A0ABW0YYF0_9ACTN</name>
<evidence type="ECO:0000313" key="2">
    <source>
        <dbReference type="EMBL" id="MFC5720658.1"/>
    </source>
</evidence>
<dbReference type="RefSeq" id="WP_390315815.1">
    <property type="nucleotide sequence ID" value="NZ_JBHSPB010000005.1"/>
</dbReference>
<reference evidence="3" key="1">
    <citation type="journal article" date="2019" name="Int. J. Syst. Evol. Microbiol.">
        <title>The Global Catalogue of Microorganisms (GCM) 10K type strain sequencing project: providing services to taxonomists for standard genome sequencing and annotation.</title>
        <authorList>
            <consortium name="The Broad Institute Genomics Platform"/>
            <consortium name="The Broad Institute Genome Sequencing Center for Infectious Disease"/>
            <person name="Wu L."/>
            <person name="Ma J."/>
        </authorList>
    </citation>
    <scope>NUCLEOTIDE SEQUENCE [LARGE SCALE GENOMIC DNA]</scope>
    <source>
        <strain evidence="3">CGMCC 4.7304</strain>
    </source>
</reference>
<proteinExistence type="predicted"/>